<evidence type="ECO:0000256" key="1">
    <source>
        <dbReference type="ARBA" id="ARBA00004496"/>
    </source>
</evidence>
<comment type="catalytic activity">
    <reaction evidence="12">
        <text>dibenzothiophene 5-oxide + FMNH2 + O2 = dibenzothiophene 5,5-dioxide + FMN + H2O + H(+)</text>
        <dbReference type="Rhea" id="RHEA:49080"/>
        <dbReference type="ChEBI" id="CHEBI:15377"/>
        <dbReference type="ChEBI" id="CHEBI:15378"/>
        <dbReference type="ChEBI" id="CHEBI:15379"/>
        <dbReference type="ChEBI" id="CHEBI:23683"/>
        <dbReference type="ChEBI" id="CHEBI:57618"/>
        <dbReference type="ChEBI" id="CHEBI:58210"/>
        <dbReference type="ChEBI" id="CHEBI:90356"/>
    </reaction>
</comment>
<dbReference type="Pfam" id="PF02771">
    <property type="entry name" value="Acyl-CoA_dh_N"/>
    <property type="match status" value="1"/>
</dbReference>
<evidence type="ECO:0000256" key="4">
    <source>
        <dbReference type="ARBA" id="ARBA00022741"/>
    </source>
</evidence>
<evidence type="ECO:0000256" key="9">
    <source>
        <dbReference type="ARBA" id="ARBA00034328"/>
    </source>
</evidence>
<dbReference type="EC" id="1.14.14.21" evidence="9"/>
<evidence type="ECO:0000256" key="12">
    <source>
        <dbReference type="ARBA" id="ARBA00048445"/>
    </source>
</evidence>
<feature type="domain" description="Acyl-CoA oxidase/dehydrogenase middle" evidence="14">
    <location>
        <begin position="143"/>
        <end position="218"/>
    </location>
</feature>
<keyword evidence="2" id="KW-0285">Flavoprotein</keyword>
<keyword evidence="3" id="KW-0288">FMN</keyword>
<dbReference type="Pfam" id="PF02770">
    <property type="entry name" value="Acyl-CoA_dh_M"/>
    <property type="match status" value="1"/>
</dbReference>
<evidence type="ECO:0000256" key="3">
    <source>
        <dbReference type="ARBA" id="ARBA00022643"/>
    </source>
</evidence>
<gene>
    <name evidence="17" type="ORF">H8K32_13675</name>
</gene>
<protein>
    <recommendedName>
        <fullName evidence="10">Dibenzothiophene monooxygenase</fullName>
        <ecNumber evidence="9">1.14.14.21</ecNumber>
    </recommendedName>
</protein>
<name>A0A923HHL9_9BURK</name>
<dbReference type="InterPro" id="IPR037069">
    <property type="entry name" value="AcylCoA_DH/ox_N_sf"/>
</dbReference>
<comment type="pathway">
    <text evidence="7">Sulfur metabolism; dibenzothiophene degradation.</text>
</comment>
<evidence type="ECO:0000256" key="6">
    <source>
        <dbReference type="ARBA" id="ARBA00023033"/>
    </source>
</evidence>
<dbReference type="AlphaFoldDB" id="A0A923HHL9"/>
<evidence type="ECO:0000256" key="10">
    <source>
        <dbReference type="ARBA" id="ARBA00034345"/>
    </source>
</evidence>
<comment type="catalytic activity">
    <reaction evidence="11">
        <text>dibenzothiophene + FMNH2 + O2 = dibenzothiophene 5-oxide + FMN + H2O + H(+)</text>
        <dbReference type="Rhea" id="RHEA:49076"/>
        <dbReference type="ChEBI" id="CHEBI:15377"/>
        <dbReference type="ChEBI" id="CHEBI:15378"/>
        <dbReference type="ChEBI" id="CHEBI:15379"/>
        <dbReference type="ChEBI" id="CHEBI:23681"/>
        <dbReference type="ChEBI" id="CHEBI:23683"/>
        <dbReference type="ChEBI" id="CHEBI:57618"/>
        <dbReference type="ChEBI" id="CHEBI:58210"/>
    </reaction>
</comment>
<keyword evidence="6" id="KW-0503">Monooxygenase</keyword>
<dbReference type="FunFam" id="2.40.110.10:FF:000020">
    <property type="entry name" value="Putative acyl-CoA dehydrogenase YdbM"/>
    <property type="match status" value="1"/>
</dbReference>
<comment type="similarity">
    <text evidence="8">Belongs to the DszC flavin monooxygenase family.</text>
</comment>
<reference evidence="17" key="1">
    <citation type="submission" date="2020-08" db="EMBL/GenBank/DDBJ databases">
        <title>Novel species isolated from subtropical streams in China.</title>
        <authorList>
            <person name="Lu H."/>
        </authorList>
    </citation>
    <scope>NUCLEOTIDE SEQUENCE</scope>
    <source>
        <strain evidence="17">KACC 12607</strain>
    </source>
</reference>
<dbReference type="PANTHER" id="PTHR43884">
    <property type="entry name" value="ACYL-COA DEHYDROGENASE"/>
    <property type="match status" value="1"/>
</dbReference>
<dbReference type="RefSeq" id="WP_186913098.1">
    <property type="nucleotide sequence ID" value="NZ_JACOFV010000012.1"/>
</dbReference>
<keyword evidence="5" id="KW-0560">Oxidoreductase</keyword>
<comment type="catalytic activity">
    <reaction evidence="13">
        <text>dibenzothiophene + 2 FMNH2 + 2 O2 = dibenzothiophene 5,5-dioxide + 2 FMN + 2 H2O + 2 H(+)</text>
        <dbReference type="Rhea" id="RHEA:49072"/>
        <dbReference type="ChEBI" id="CHEBI:15377"/>
        <dbReference type="ChEBI" id="CHEBI:15378"/>
        <dbReference type="ChEBI" id="CHEBI:15379"/>
        <dbReference type="ChEBI" id="CHEBI:23681"/>
        <dbReference type="ChEBI" id="CHEBI:57618"/>
        <dbReference type="ChEBI" id="CHEBI:58210"/>
        <dbReference type="ChEBI" id="CHEBI:90356"/>
        <dbReference type="EC" id="1.14.14.21"/>
    </reaction>
</comment>
<keyword evidence="18" id="KW-1185">Reference proteome</keyword>
<evidence type="ECO:0000313" key="17">
    <source>
        <dbReference type="EMBL" id="MBC3863155.1"/>
    </source>
</evidence>
<dbReference type="InterPro" id="IPR006091">
    <property type="entry name" value="Acyl-CoA_Oxase/DH_mid-dom"/>
</dbReference>
<dbReference type="SUPFAM" id="SSF56645">
    <property type="entry name" value="Acyl-CoA dehydrogenase NM domain-like"/>
    <property type="match status" value="1"/>
</dbReference>
<evidence type="ECO:0000259" key="14">
    <source>
        <dbReference type="Pfam" id="PF02770"/>
    </source>
</evidence>
<dbReference type="InterPro" id="IPR013107">
    <property type="entry name" value="Acyl-CoA_DH_C"/>
</dbReference>
<evidence type="ECO:0000256" key="11">
    <source>
        <dbReference type="ARBA" id="ARBA00047859"/>
    </source>
</evidence>
<organism evidence="17 18">
    <name type="scientific">Undibacterium jejuense</name>
    <dbReference type="NCBI Taxonomy" id="1344949"/>
    <lineage>
        <taxon>Bacteria</taxon>
        <taxon>Pseudomonadati</taxon>
        <taxon>Pseudomonadota</taxon>
        <taxon>Betaproteobacteria</taxon>
        <taxon>Burkholderiales</taxon>
        <taxon>Oxalobacteraceae</taxon>
        <taxon>Undibacterium</taxon>
    </lineage>
</organism>
<evidence type="ECO:0000259" key="15">
    <source>
        <dbReference type="Pfam" id="PF02771"/>
    </source>
</evidence>
<sequence length="407" mass="45059">MSPSLQKIESIDHISSDQHQERDDVLVIARALAQRLAQTAVERDHAGGHAATEREWIRNSGLLTLSVPKEFGGQGASWETINHVVRILAQVDSSLAHVFGFHHLQVAGLSLYGNAQQQRRLLTATVEKQLFWGNALNPLDKRTVAARLEDGYVLNGVKSFSSGSVGSDWLTISAWDEVTQSPLIAVIPSKQPGIQIQSDWDAFGQKQTDSGNVHFNQVFLPDDLVLQPPAKKPTAQATVRSQIAQLIMTNLYLGIGLGAFEAARTYTKEQAKPWFSSGVERSSDDLFIQRRYAELWLLLKPAIALADQAGRELQQVFEKGALITAEDRGSLAISVAEAKCLAHRAGIEISTQLFDITGARSTSEKFGFDRFWRNVRVHTLHDPIDYKLRDLGRYLLDGTVPEPTPYS</sequence>
<dbReference type="GO" id="GO:0004497">
    <property type="term" value="F:monooxygenase activity"/>
    <property type="evidence" value="ECO:0007669"/>
    <property type="project" value="UniProtKB-KW"/>
</dbReference>
<evidence type="ECO:0000256" key="8">
    <source>
        <dbReference type="ARBA" id="ARBA00034317"/>
    </source>
</evidence>
<dbReference type="Gene3D" id="2.40.110.10">
    <property type="entry name" value="Butyryl-CoA Dehydrogenase, subunit A, domain 2"/>
    <property type="match status" value="1"/>
</dbReference>
<dbReference type="Proteomes" id="UP000634011">
    <property type="component" value="Unassembled WGS sequence"/>
</dbReference>
<feature type="domain" description="Acyl-CoA dehydrogenase C-terminal" evidence="16">
    <location>
        <begin position="251"/>
        <end position="382"/>
    </location>
</feature>
<evidence type="ECO:0000256" key="13">
    <source>
        <dbReference type="ARBA" id="ARBA00049456"/>
    </source>
</evidence>
<dbReference type="InterPro" id="IPR036250">
    <property type="entry name" value="AcylCo_DH-like_C"/>
</dbReference>
<dbReference type="PANTHER" id="PTHR43884:SF12">
    <property type="entry name" value="ISOVALERYL-COA DEHYDROGENASE, MITOCHONDRIAL-RELATED"/>
    <property type="match status" value="1"/>
</dbReference>
<feature type="domain" description="Acyl-CoA dehydrogenase/oxidase N-terminal" evidence="15">
    <location>
        <begin position="29"/>
        <end position="126"/>
    </location>
</feature>
<dbReference type="Pfam" id="PF08028">
    <property type="entry name" value="Acyl-CoA_dh_2"/>
    <property type="match status" value="1"/>
</dbReference>
<dbReference type="InterPro" id="IPR046373">
    <property type="entry name" value="Acyl-CoA_Oxase/DH_mid-dom_sf"/>
</dbReference>
<accession>A0A923HHL9</accession>
<dbReference type="GO" id="GO:0005737">
    <property type="term" value="C:cytoplasm"/>
    <property type="evidence" value="ECO:0007669"/>
    <property type="project" value="UniProtKB-SubCell"/>
</dbReference>
<dbReference type="InterPro" id="IPR009100">
    <property type="entry name" value="AcylCoA_DH/oxidase_NM_dom_sf"/>
</dbReference>
<dbReference type="EMBL" id="JACOFV010000012">
    <property type="protein sequence ID" value="MBC3863155.1"/>
    <property type="molecule type" value="Genomic_DNA"/>
</dbReference>
<dbReference type="GO" id="GO:0008470">
    <property type="term" value="F:3-methylbutanoyl-CoA dehydrogenase activity"/>
    <property type="evidence" value="ECO:0007669"/>
    <property type="project" value="TreeGrafter"/>
</dbReference>
<comment type="caution">
    <text evidence="17">The sequence shown here is derived from an EMBL/GenBank/DDBJ whole genome shotgun (WGS) entry which is preliminary data.</text>
</comment>
<evidence type="ECO:0000256" key="2">
    <source>
        <dbReference type="ARBA" id="ARBA00022630"/>
    </source>
</evidence>
<dbReference type="InterPro" id="IPR013786">
    <property type="entry name" value="AcylCoA_DH/ox_N"/>
</dbReference>
<dbReference type="GO" id="GO:0006552">
    <property type="term" value="P:L-leucine catabolic process"/>
    <property type="evidence" value="ECO:0007669"/>
    <property type="project" value="TreeGrafter"/>
</dbReference>
<dbReference type="SUPFAM" id="SSF47203">
    <property type="entry name" value="Acyl-CoA dehydrogenase C-terminal domain-like"/>
    <property type="match status" value="1"/>
</dbReference>
<evidence type="ECO:0000256" key="5">
    <source>
        <dbReference type="ARBA" id="ARBA00023002"/>
    </source>
</evidence>
<dbReference type="Gene3D" id="1.10.540.10">
    <property type="entry name" value="Acyl-CoA dehydrogenase/oxidase, N-terminal domain"/>
    <property type="match status" value="1"/>
</dbReference>
<evidence type="ECO:0000259" key="16">
    <source>
        <dbReference type="Pfam" id="PF08028"/>
    </source>
</evidence>
<evidence type="ECO:0000313" key="18">
    <source>
        <dbReference type="Proteomes" id="UP000634011"/>
    </source>
</evidence>
<keyword evidence="4" id="KW-0547">Nucleotide-binding</keyword>
<evidence type="ECO:0000256" key="7">
    <source>
        <dbReference type="ARBA" id="ARBA00034307"/>
    </source>
</evidence>
<proteinExistence type="inferred from homology"/>
<dbReference type="PIRSF" id="PIRSF016578">
    <property type="entry name" value="HsaA"/>
    <property type="match status" value="1"/>
</dbReference>
<dbReference type="Gene3D" id="1.20.140.10">
    <property type="entry name" value="Butyryl-CoA Dehydrogenase, subunit A, domain 3"/>
    <property type="match status" value="1"/>
</dbReference>
<comment type="subcellular location">
    <subcellularLocation>
        <location evidence="1">Cytoplasm</location>
    </subcellularLocation>
</comment>
<dbReference type="GO" id="GO:0050660">
    <property type="term" value="F:flavin adenine dinucleotide binding"/>
    <property type="evidence" value="ECO:0007669"/>
    <property type="project" value="InterPro"/>
</dbReference>